<evidence type="ECO:0000313" key="1">
    <source>
        <dbReference type="EMBL" id="CAD8123704.1"/>
    </source>
</evidence>
<sequence>MQEQNDSETEQVDLKETEFVTLKDKEYQIDLNLILKTSIDQNFIDIMTEDQKQRPVLISIQNQ</sequence>
<accession>A0A8S1R8M2</accession>
<comment type="caution">
    <text evidence="1">The sequence shown here is derived from an EMBL/GenBank/DDBJ whole genome shotgun (WGS) entry which is preliminary data.</text>
</comment>
<protein>
    <submittedName>
        <fullName evidence="1">Uncharacterized protein</fullName>
    </submittedName>
</protein>
<reference evidence="1" key="1">
    <citation type="submission" date="2021-01" db="EMBL/GenBank/DDBJ databases">
        <authorList>
            <consortium name="Genoscope - CEA"/>
            <person name="William W."/>
        </authorList>
    </citation>
    <scope>NUCLEOTIDE SEQUENCE</scope>
</reference>
<dbReference type="EMBL" id="CAJJDN010000146">
    <property type="protein sequence ID" value="CAD8123704.1"/>
    <property type="molecule type" value="Genomic_DNA"/>
</dbReference>
<keyword evidence="2" id="KW-1185">Reference proteome</keyword>
<gene>
    <name evidence="1" type="ORF">PSON_ATCC_30995.1.T1460130</name>
</gene>
<name>A0A8S1R8M2_9CILI</name>
<evidence type="ECO:0000313" key="2">
    <source>
        <dbReference type="Proteomes" id="UP000692954"/>
    </source>
</evidence>
<organism evidence="1 2">
    <name type="scientific">Paramecium sonneborni</name>
    <dbReference type="NCBI Taxonomy" id="65129"/>
    <lineage>
        <taxon>Eukaryota</taxon>
        <taxon>Sar</taxon>
        <taxon>Alveolata</taxon>
        <taxon>Ciliophora</taxon>
        <taxon>Intramacronucleata</taxon>
        <taxon>Oligohymenophorea</taxon>
        <taxon>Peniculida</taxon>
        <taxon>Parameciidae</taxon>
        <taxon>Paramecium</taxon>
    </lineage>
</organism>
<dbReference type="Proteomes" id="UP000692954">
    <property type="component" value="Unassembled WGS sequence"/>
</dbReference>
<dbReference type="AlphaFoldDB" id="A0A8S1R8M2"/>
<proteinExistence type="predicted"/>